<gene>
    <name evidence="1" type="ORF">FA047_09415</name>
</gene>
<accession>A0A4U1CPU6</accession>
<name>A0A4U1CPU6_9SPHI</name>
<keyword evidence="2" id="KW-1185">Reference proteome</keyword>
<dbReference type="AlphaFoldDB" id="A0A4U1CPU6"/>
<dbReference type="Proteomes" id="UP000307244">
    <property type="component" value="Unassembled WGS sequence"/>
</dbReference>
<dbReference type="RefSeq" id="WP_136835758.1">
    <property type="nucleotide sequence ID" value="NZ_SWBQ01000002.1"/>
</dbReference>
<dbReference type="PROSITE" id="PS51257">
    <property type="entry name" value="PROKAR_LIPOPROTEIN"/>
    <property type="match status" value="1"/>
</dbReference>
<sequence>MRFSAITIGCICVFSACQNKQQSDAKNLRDEIQNTVKTNSPGFVSTTKNGYWMSAKLDGKDWVASAMMPVDKSTSKRIQGEHNGESIGFYLDMRGLEAGKHIALSDNKAADLMTNDDIGIWGAEMVK</sequence>
<dbReference type="OrthoDB" id="1494377at2"/>
<organism evidence="1 2">
    <name type="scientific">Pedobacter frigoris</name>
    <dbReference type="NCBI Taxonomy" id="2571272"/>
    <lineage>
        <taxon>Bacteria</taxon>
        <taxon>Pseudomonadati</taxon>
        <taxon>Bacteroidota</taxon>
        <taxon>Sphingobacteriia</taxon>
        <taxon>Sphingobacteriales</taxon>
        <taxon>Sphingobacteriaceae</taxon>
        <taxon>Pedobacter</taxon>
    </lineage>
</organism>
<comment type="caution">
    <text evidence="1">The sequence shown here is derived from an EMBL/GenBank/DDBJ whole genome shotgun (WGS) entry which is preliminary data.</text>
</comment>
<reference evidence="1 2" key="1">
    <citation type="submission" date="2019-04" db="EMBL/GenBank/DDBJ databases">
        <title>Pedobacter sp. RP-3-15 sp. nov., isolated from Arctic soil.</title>
        <authorList>
            <person name="Dahal R.H."/>
            <person name="Kim D.-U."/>
        </authorList>
    </citation>
    <scope>NUCLEOTIDE SEQUENCE [LARGE SCALE GENOMIC DNA]</scope>
    <source>
        <strain evidence="1 2">RP-3-15</strain>
    </source>
</reference>
<protein>
    <submittedName>
        <fullName evidence="1">Uncharacterized protein</fullName>
    </submittedName>
</protein>
<proteinExistence type="predicted"/>
<evidence type="ECO:0000313" key="1">
    <source>
        <dbReference type="EMBL" id="TKC07454.1"/>
    </source>
</evidence>
<evidence type="ECO:0000313" key="2">
    <source>
        <dbReference type="Proteomes" id="UP000307244"/>
    </source>
</evidence>
<dbReference type="EMBL" id="SWBQ01000002">
    <property type="protein sequence ID" value="TKC07454.1"/>
    <property type="molecule type" value="Genomic_DNA"/>
</dbReference>